<sequence length="472" mass="50638">MTKIKELFAQKINAINLGTELFKNDLAKQGIPVVQVDWTPPAGGDIRLIKALDALKALEDKINEANQEAFNRYTGAQPMLVDIETALDFIPGMTKKTILHAGPPITWEKMSGPMRGAVMGALIYEGLASNGEEAEKLAASGEITYSPCHERGGVGPMAGVVSASMPVFVIKNVTHGNTAFCTLNEGLGKVLRYGAYSEEVIERLRWIEKVLAPALKKAILLSGGIDLRAMVAQAVHMGDEGHNRNKAGTSLFIRAIAPYLLQAGIPQEDLVKIVNFINSNDHFFLNLSMPYCKAALDAANGVPYSTMVTTMARNGTEFGIRISGLGTRWFTGPAQMIKGLLFPGFTEADANPDIGDSAITETAGIGGFAMAAAPAIVQFVGGTVDDALAYSNRMYEITIGENKFFTIPQFNFRGSATGIDLRKVIELGILPQINTGMAHKEPGVGQVGAGLVNPPRECFEKALLAFAEEYAK</sequence>
<dbReference type="OrthoDB" id="6193532at2"/>
<proteinExistence type="predicted"/>
<accession>A0A7G6E329</accession>
<dbReference type="RefSeq" id="WP_034422242.1">
    <property type="nucleotide sequence ID" value="NZ_CP045798.1"/>
</dbReference>
<name>A0A7G6E329_THEFR</name>
<evidence type="ECO:0000313" key="1">
    <source>
        <dbReference type="EMBL" id="QNB46483.1"/>
    </source>
</evidence>
<reference evidence="1 2" key="1">
    <citation type="journal article" date="2019" name="Front. Microbiol.">
        <title>Thermoanaerosceptrum fracticalcis gen. nov. sp. nov., a Novel Fumarate-Fermenting Microorganism From a Deep Fractured Carbonate Aquifer of the US Great Basin.</title>
        <authorList>
            <person name="Hamilton-Brehm S.D."/>
            <person name="Stewart L.E."/>
            <person name="Zavarin M."/>
            <person name="Caldwell M."/>
            <person name="Lawson P.A."/>
            <person name="Onstott T.C."/>
            <person name="Grzymski J."/>
            <person name="Neveux I."/>
            <person name="Lollar B.S."/>
            <person name="Russell C.E."/>
            <person name="Moser D.P."/>
        </authorList>
    </citation>
    <scope>NUCLEOTIDE SEQUENCE [LARGE SCALE GENOMIC DNA]</scope>
    <source>
        <strain evidence="1 2">DRI-13</strain>
    </source>
</reference>
<dbReference type="InterPro" id="IPR009499">
    <property type="entry name" value="AllG-like"/>
</dbReference>
<dbReference type="Proteomes" id="UP000515847">
    <property type="component" value="Chromosome"/>
</dbReference>
<dbReference type="Gene3D" id="3.90.1700.10">
    <property type="entry name" value="v583 domain like"/>
    <property type="match status" value="1"/>
</dbReference>
<dbReference type="EMBL" id="CP045798">
    <property type="protein sequence ID" value="QNB46483.1"/>
    <property type="molecule type" value="Genomic_DNA"/>
</dbReference>
<dbReference type="InterPro" id="IPR024033">
    <property type="entry name" value="OXTCase_su_AllG_h-dom"/>
</dbReference>
<keyword evidence="2" id="KW-1185">Reference proteome</keyword>
<dbReference type="AlphaFoldDB" id="A0A7G6E329"/>
<dbReference type="Gene3D" id="3.40.50.720">
    <property type="entry name" value="NAD(P)-binding Rossmann-like Domain"/>
    <property type="match status" value="1"/>
</dbReference>
<evidence type="ECO:0000313" key="2">
    <source>
        <dbReference type="Proteomes" id="UP000515847"/>
    </source>
</evidence>
<organism evidence="1 2">
    <name type="scientific">Thermanaerosceptrum fracticalcis</name>
    <dbReference type="NCBI Taxonomy" id="1712410"/>
    <lineage>
        <taxon>Bacteria</taxon>
        <taxon>Bacillati</taxon>
        <taxon>Bacillota</taxon>
        <taxon>Clostridia</taxon>
        <taxon>Eubacteriales</taxon>
        <taxon>Peptococcaceae</taxon>
        <taxon>Thermanaerosceptrum</taxon>
    </lineage>
</organism>
<dbReference type="Gene3D" id="1.10.10.660">
    <property type="entry name" value="conserved protein of unknown function from Enterococcus faecalis V583"/>
    <property type="match status" value="1"/>
</dbReference>
<dbReference type="Gene3D" id="3.90.1710.10">
    <property type="entry name" value="Enterococcus faecalis V583 domain"/>
    <property type="match status" value="1"/>
</dbReference>
<protein>
    <submittedName>
        <fullName evidence="1">DUF1116 domain-containing protein</fullName>
    </submittedName>
</protein>
<dbReference type="Pfam" id="PF06545">
    <property type="entry name" value="AllG"/>
    <property type="match status" value="1"/>
</dbReference>
<gene>
    <name evidence="1" type="ORF">BR63_09260</name>
</gene>
<dbReference type="KEGG" id="tfr:BR63_09260"/>